<dbReference type="Proteomes" id="UP001054821">
    <property type="component" value="Chromosome 2"/>
</dbReference>
<organism evidence="1 2">
    <name type="scientific">Prunus dulcis</name>
    <name type="common">Almond</name>
    <name type="synonym">Amygdalus dulcis</name>
    <dbReference type="NCBI Taxonomy" id="3755"/>
    <lineage>
        <taxon>Eukaryota</taxon>
        <taxon>Viridiplantae</taxon>
        <taxon>Streptophyta</taxon>
        <taxon>Embryophyta</taxon>
        <taxon>Tracheophyta</taxon>
        <taxon>Spermatophyta</taxon>
        <taxon>Magnoliopsida</taxon>
        <taxon>eudicotyledons</taxon>
        <taxon>Gunneridae</taxon>
        <taxon>Pentapetalae</taxon>
        <taxon>rosids</taxon>
        <taxon>fabids</taxon>
        <taxon>Rosales</taxon>
        <taxon>Rosaceae</taxon>
        <taxon>Amygdaloideae</taxon>
        <taxon>Amygdaleae</taxon>
        <taxon>Prunus</taxon>
    </lineage>
</organism>
<reference evidence="1 2" key="1">
    <citation type="journal article" date="2022" name="G3 (Bethesda)">
        <title>Whole-genome sequence and methylome profiling of the almond [Prunus dulcis (Mill.) D.A. Webb] cultivar 'Nonpareil'.</title>
        <authorList>
            <person name="D'Amico-Willman K.M."/>
            <person name="Ouma W.Z."/>
            <person name="Meulia T."/>
            <person name="Sideli G.M."/>
            <person name="Gradziel T.M."/>
            <person name="Fresnedo-Ramirez J."/>
        </authorList>
    </citation>
    <scope>NUCLEOTIDE SEQUENCE [LARGE SCALE GENOMIC DNA]</scope>
    <source>
        <strain evidence="1">Clone GOH B32 T37-40</strain>
    </source>
</reference>
<comment type="caution">
    <text evidence="1">The sequence shown here is derived from an EMBL/GenBank/DDBJ whole genome shotgun (WGS) entry which is preliminary data.</text>
</comment>
<gene>
    <name evidence="1" type="ORF">L3X38_015064</name>
</gene>
<dbReference type="EMBL" id="JAJFAZ020000002">
    <property type="protein sequence ID" value="KAI5347185.1"/>
    <property type="molecule type" value="Genomic_DNA"/>
</dbReference>
<evidence type="ECO:0000313" key="1">
    <source>
        <dbReference type="EMBL" id="KAI5347185.1"/>
    </source>
</evidence>
<sequence>MGRTSASSSHLKVVATSPRISFAATDRVIEASYESLYAKISHFKVVIVGCLHLVDEGCQAKFDDFEVQPINHFRLSVSIREPFISFSRLQLLRRRGEITMHI</sequence>
<accession>A0AAD4ZIK2</accession>
<keyword evidence="2" id="KW-1185">Reference proteome</keyword>
<proteinExistence type="predicted"/>
<protein>
    <submittedName>
        <fullName evidence="1">Uncharacterized protein</fullName>
    </submittedName>
</protein>
<name>A0AAD4ZIK2_PRUDU</name>
<dbReference type="AlphaFoldDB" id="A0AAD4ZIK2"/>
<evidence type="ECO:0000313" key="2">
    <source>
        <dbReference type="Proteomes" id="UP001054821"/>
    </source>
</evidence>